<name>A0A9Q5NEQ3_SANBA</name>
<dbReference type="Gene3D" id="3.60.21.10">
    <property type="match status" value="2"/>
</dbReference>
<evidence type="ECO:0000259" key="2">
    <source>
        <dbReference type="Pfam" id="PF00149"/>
    </source>
</evidence>
<feature type="domain" description="Calcineurin-like phosphoesterase" evidence="2">
    <location>
        <begin position="219"/>
        <end position="311"/>
    </location>
</feature>
<dbReference type="PANTHER" id="PTHR42850:SF4">
    <property type="entry name" value="ZINC-DEPENDENT ENDOPOLYPHOSPHATASE"/>
    <property type="match status" value="1"/>
</dbReference>
<dbReference type="EMBL" id="LNZH02000093">
    <property type="protein sequence ID" value="OCB91339.1"/>
    <property type="molecule type" value="Genomic_DNA"/>
</dbReference>
<evidence type="ECO:0000313" key="3">
    <source>
        <dbReference type="EMBL" id="OCB91339.1"/>
    </source>
</evidence>
<dbReference type="GO" id="GO:0000298">
    <property type="term" value="F:endopolyphosphatase activity"/>
    <property type="evidence" value="ECO:0007669"/>
    <property type="project" value="TreeGrafter"/>
</dbReference>
<accession>A0A9Q5NEQ3</accession>
<keyword evidence="4" id="KW-1185">Reference proteome</keyword>
<dbReference type="Proteomes" id="UP000757232">
    <property type="component" value="Unassembled WGS sequence"/>
</dbReference>
<sequence length="617" mass="70471">MTRTRSPIQILAFFVLATFLTFILFLGVAQEVENYAGHLKGNVAAPGQDSSSKEKPDFNRYIWRRTLSDDELDFDKQDRRIIFIGDIHGMKESFDKLLKKANYNPNTDHLIHVGDIVAKGPLDGSLDVLTFMTKHNITGIRGNHDQMVIGWRAWIENVLSQSSGRYWLEKLEKKNKKEREAYLKDLKKALKKGKEEEWKRIPDDWEFMGDHYTVARNRRIIFIGDIHGMKESFDKLLKKANYNPNTDHLIHVGDIVAKGPLDGSLDVLTFATKHNITGIRGNHDQMVIGWRAWIENVLSQSGGRYWLEKLEKKSKKEREAYLKDLKKALRKGKEEGWKRIPDDWEFMGDHYTVARSMNDEQAFYLRNLPLVMHIPRLHAFVVHAGLLPLDPRRSATSTRQPLARVPEDEDKGEGKKKDVVERLRVVQEGGILSDVPQNKDPWNVMNVRSILKDNSISRDSKKGSAWAPLWNSIVSRCGGFNLDLDYAGEDDPESFMDEGYSGTIKSSLEMIKKKPLPCYPSTVVYGHAASRGLDIRRWTKGLDTGCVYGRRLTTLVLSHPSSSLTDPSDNDDDTESGNEDDDDDDEHSLSRKEKMRFGDPDWTSISTRIVSVSCPDL</sequence>
<evidence type="ECO:0000256" key="1">
    <source>
        <dbReference type="SAM" id="MobiDB-lite"/>
    </source>
</evidence>
<protein>
    <submittedName>
        <fullName evidence="3">Metallo-dependent phosphatase</fullName>
    </submittedName>
</protein>
<feature type="region of interest" description="Disordered" evidence="1">
    <location>
        <begin position="393"/>
        <end position="415"/>
    </location>
</feature>
<feature type="domain" description="Calcineurin-like phosphoesterase" evidence="2">
    <location>
        <begin position="80"/>
        <end position="181"/>
    </location>
</feature>
<proteinExistence type="predicted"/>
<feature type="region of interest" description="Disordered" evidence="1">
    <location>
        <begin position="559"/>
        <end position="601"/>
    </location>
</feature>
<evidence type="ECO:0000313" key="4">
    <source>
        <dbReference type="Proteomes" id="UP000757232"/>
    </source>
</evidence>
<feature type="compositionally biased region" description="Basic and acidic residues" evidence="1">
    <location>
        <begin position="587"/>
        <end position="599"/>
    </location>
</feature>
<dbReference type="InterPro" id="IPR029052">
    <property type="entry name" value="Metallo-depent_PP-like"/>
</dbReference>
<dbReference type="OrthoDB" id="10267127at2759"/>
<gene>
    <name evidence="3" type="ORF">A7U60_g1421</name>
</gene>
<dbReference type="InterPro" id="IPR004843">
    <property type="entry name" value="Calcineurin-like_PHP"/>
</dbReference>
<comment type="caution">
    <text evidence="3">The sequence shown here is derived from an EMBL/GenBank/DDBJ whole genome shotgun (WGS) entry which is preliminary data.</text>
</comment>
<feature type="compositionally biased region" description="Acidic residues" evidence="1">
    <location>
        <begin position="568"/>
        <end position="586"/>
    </location>
</feature>
<organism evidence="3 4">
    <name type="scientific">Sanghuangporus baumii</name>
    <name type="common">Phellinus baumii</name>
    <dbReference type="NCBI Taxonomy" id="108892"/>
    <lineage>
        <taxon>Eukaryota</taxon>
        <taxon>Fungi</taxon>
        <taxon>Dikarya</taxon>
        <taxon>Basidiomycota</taxon>
        <taxon>Agaricomycotina</taxon>
        <taxon>Agaricomycetes</taxon>
        <taxon>Hymenochaetales</taxon>
        <taxon>Hymenochaetaceae</taxon>
        <taxon>Sanghuangporus</taxon>
    </lineage>
</organism>
<dbReference type="GO" id="GO:0016791">
    <property type="term" value="F:phosphatase activity"/>
    <property type="evidence" value="ECO:0007669"/>
    <property type="project" value="TreeGrafter"/>
</dbReference>
<dbReference type="SUPFAM" id="SSF56300">
    <property type="entry name" value="Metallo-dependent phosphatases"/>
    <property type="match status" value="2"/>
</dbReference>
<dbReference type="Pfam" id="PF00149">
    <property type="entry name" value="Metallophos"/>
    <property type="match status" value="2"/>
</dbReference>
<dbReference type="GO" id="GO:0005737">
    <property type="term" value="C:cytoplasm"/>
    <property type="evidence" value="ECO:0007669"/>
    <property type="project" value="TreeGrafter"/>
</dbReference>
<reference evidence="3" key="1">
    <citation type="submission" date="2016-06" db="EMBL/GenBank/DDBJ databases">
        <title>Draft Genome sequence of the fungus Inonotus baumii.</title>
        <authorList>
            <person name="Zhu H."/>
            <person name="Lin W."/>
        </authorList>
    </citation>
    <scope>NUCLEOTIDE SEQUENCE</scope>
    <source>
        <strain evidence="3">821</strain>
    </source>
</reference>
<dbReference type="InterPro" id="IPR050126">
    <property type="entry name" value="Ap4A_hydrolase"/>
</dbReference>
<dbReference type="AlphaFoldDB" id="A0A9Q5NEQ3"/>
<dbReference type="GO" id="GO:0006798">
    <property type="term" value="P:polyphosphate catabolic process"/>
    <property type="evidence" value="ECO:0007669"/>
    <property type="project" value="TreeGrafter"/>
</dbReference>
<dbReference type="PANTHER" id="PTHR42850">
    <property type="entry name" value="METALLOPHOSPHOESTERASE"/>
    <property type="match status" value="1"/>
</dbReference>